<dbReference type="AlphaFoldDB" id="A0A164Q5V7"/>
<name>A0A164Q5V7_9AGAM</name>
<gene>
    <name evidence="2" type="ORF">SISNIDRAFT_497544</name>
</gene>
<reference evidence="2 3" key="1">
    <citation type="journal article" date="2016" name="Mol. Biol. Evol.">
        <title>Comparative Genomics of Early-Diverging Mushroom-Forming Fungi Provides Insights into the Origins of Lignocellulose Decay Capabilities.</title>
        <authorList>
            <person name="Nagy L.G."/>
            <person name="Riley R."/>
            <person name="Tritt A."/>
            <person name="Adam C."/>
            <person name="Daum C."/>
            <person name="Floudas D."/>
            <person name="Sun H."/>
            <person name="Yadav J.S."/>
            <person name="Pangilinan J."/>
            <person name="Larsson K.H."/>
            <person name="Matsuura K."/>
            <person name="Barry K."/>
            <person name="Labutti K."/>
            <person name="Kuo R."/>
            <person name="Ohm R.A."/>
            <person name="Bhattacharya S.S."/>
            <person name="Shirouzu T."/>
            <person name="Yoshinaga Y."/>
            <person name="Martin F.M."/>
            <person name="Grigoriev I.V."/>
            <person name="Hibbett D.S."/>
        </authorList>
    </citation>
    <scope>NUCLEOTIDE SEQUENCE [LARGE SCALE GENOMIC DNA]</scope>
    <source>
        <strain evidence="2 3">HHB9708</strain>
    </source>
</reference>
<dbReference type="Proteomes" id="UP000076722">
    <property type="component" value="Unassembled WGS sequence"/>
</dbReference>
<feature type="compositionally biased region" description="Polar residues" evidence="1">
    <location>
        <begin position="88"/>
        <end position="100"/>
    </location>
</feature>
<evidence type="ECO:0000256" key="1">
    <source>
        <dbReference type="SAM" id="MobiDB-lite"/>
    </source>
</evidence>
<feature type="region of interest" description="Disordered" evidence="1">
    <location>
        <begin position="81"/>
        <end position="100"/>
    </location>
</feature>
<dbReference type="EMBL" id="KV419428">
    <property type="protein sequence ID" value="KZS89354.1"/>
    <property type="molecule type" value="Genomic_DNA"/>
</dbReference>
<evidence type="ECO:0000313" key="2">
    <source>
        <dbReference type="EMBL" id="KZS89354.1"/>
    </source>
</evidence>
<sequence>MSSDDRTLPAGWVRRYDAAYVNQLFYPNKFFWVHPLDHASYVGSSKNPELSTDAPRRVDTQKAYNVSRPNYSRMRATSVGSYDDYTVDGSSGSSDWAESP</sequence>
<proteinExistence type="predicted"/>
<feature type="region of interest" description="Disordered" evidence="1">
    <location>
        <begin position="42"/>
        <end position="71"/>
    </location>
</feature>
<evidence type="ECO:0008006" key="4">
    <source>
        <dbReference type="Google" id="ProtNLM"/>
    </source>
</evidence>
<organism evidence="2 3">
    <name type="scientific">Sistotremastrum niveocremeum HHB9708</name>
    <dbReference type="NCBI Taxonomy" id="1314777"/>
    <lineage>
        <taxon>Eukaryota</taxon>
        <taxon>Fungi</taxon>
        <taxon>Dikarya</taxon>
        <taxon>Basidiomycota</taxon>
        <taxon>Agaricomycotina</taxon>
        <taxon>Agaricomycetes</taxon>
        <taxon>Sistotremastrales</taxon>
        <taxon>Sistotremastraceae</taxon>
        <taxon>Sertulicium</taxon>
        <taxon>Sertulicium niveocremeum</taxon>
    </lineage>
</organism>
<accession>A0A164Q5V7</accession>
<protein>
    <recommendedName>
        <fullName evidence="4">WW domain-containing protein</fullName>
    </recommendedName>
</protein>
<evidence type="ECO:0000313" key="3">
    <source>
        <dbReference type="Proteomes" id="UP000076722"/>
    </source>
</evidence>
<keyword evidence="3" id="KW-1185">Reference proteome</keyword>